<evidence type="ECO:0000313" key="4">
    <source>
        <dbReference type="Proteomes" id="UP000243799"/>
    </source>
</evidence>
<keyword evidence="4" id="KW-1185">Reference proteome</keyword>
<keyword evidence="2" id="KW-0472">Membrane</keyword>
<dbReference type="InterPro" id="IPR025443">
    <property type="entry name" value="DUF4307"/>
</dbReference>
<evidence type="ECO:0000256" key="1">
    <source>
        <dbReference type="SAM" id="MobiDB-lite"/>
    </source>
</evidence>
<protein>
    <recommendedName>
        <fullName evidence="5">DUF4307 domain-containing protein</fullName>
    </recommendedName>
</protein>
<dbReference type="Proteomes" id="UP000243799">
    <property type="component" value="Unassembled WGS sequence"/>
</dbReference>
<proteinExistence type="predicted"/>
<dbReference type="Pfam" id="PF14155">
    <property type="entry name" value="DUF4307"/>
    <property type="match status" value="1"/>
</dbReference>
<dbReference type="AlphaFoldDB" id="A0A1I1CCV4"/>
<name>A0A1I1CCV4_9PSEU</name>
<evidence type="ECO:0000313" key="3">
    <source>
        <dbReference type="EMBL" id="SFB59836.1"/>
    </source>
</evidence>
<organism evidence="3 4">
    <name type="scientific">Amycolatopsis marina</name>
    <dbReference type="NCBI Taxonomy" id="490629"/>
    <lineage>
        <taxon>Bacteria</taxon>
        <taxon>Bacillati</taxon>
        <taxon>Actinomycetota</taxon>
        <taxon>Actinomycetes</taxon>
        <taxon>Pseudonocardiales</taxon>
        <taxon>Pseudonocardiaceae</taxon>
        <taxon>Amycolatopsis</taxon>
    </lineage>
</organism>
<gene>
    <name evidence="3" type="ORF">SAMN05216266_12468</name>
</gene>
<feature type="compositionally biased region" description="Polar residues" evidence="1">
    <location>
        <begin position="1"/>
        <end position="16"/>
    </location>
</feature>
<evidence type="ECO:0000256" key="2">
    <source>
        <dbReference type="SAM" id="Phobius"/>
    </source>
</evidence>
<keyword evidence="2" id="KW-0812">Transmembrane</keyword>
<dbReference type="RefSeq" id="WP_245788843.1">
    <property type="nucleotide sequence ID" value="NZ_FOKG01000024.1"/>
</dbReference>
<feature type="transmembrane region" description="Helical" evidence="2">
    <location>
        <begin position="34"/>
        <end position="56"/>
    </location>
</feature>
<dbReference type="EMBL" id="FOKG01000024">
    <property type="protein sequence ID" value="SFB59836.1"/>
    <property type="molecule type" value="Genomic_DNA"/>
</dbReference>
<sequence>MSSGHTTAPGDSTTRSVPEGRYGRARRPAKRWQVWVLALVAVLAGSAAAYVAYLNLGAAPIEAQRIGFDELPDNAMEITLDVRRDDPQRPGMCIVRVRALDGTESGRREVFIPPGETVVTAAIQSVGRPVTADVFGCTYDVPSYLSSP</sequence>
<keyword evidence="2" id="KW-1133">Transmembrane helix</keyword>
<accession>A0A1I1CCV4</accession>
<reference evidence="4" key="1">
    <citation type="submission" date="2016-10" db="EMBL/GenBank/DDBJ databases">
        <authorList>
            <person name="Varghese N."/>
            <person name="Submissions S."/>
        </authorList>
    </citation>
    <scope>NUCLEOTIDE SEQUENCE [LARGE SCALE GENOMIC DNA]</scope>
    <source>
        <strain evidence="4">CGMCC 4.3568</strain>
    </source>
</reference>
<dbReference type="STRING" id="490629.SAMN05216266_12468"/>
<evidence type="ECO:0008006" key="5">
    <source>
        <dbReference type="Google" id="ProtNLM"/>
    </source>
</evidence>
<feature type="region of interest" description="Disordered" evidence="1">
    <location>
        <begin position="1"/>
        <end position="23"/>
    </location>
</feature>